<comment type="similarity">
    <text evidence="3">Belongs to the purine nucleoside phosphorylase YfiH/LACC1 family.</text>
</comment>
<comment type="catalytic activity">
    <reaction evidence="9">
        <text>adenosine + H2O + H(+) = inosine + NH4(+)</text>
        <dbReference type="Rhea" id="RHEA:24408"/>
        <dbReference type="ChEBI" id="CHEBI:15377"/>
        <dbReference type="ChEBI" id="CHEBI:15378"/>
        <dbReference type="ChEBI" id="CHEBI:16335"/>
        <dbReference type="ChEBI" id="CHEBI:17596"/>
        <dbReference type="ChEBI" id="CHEBI:28938"/>
        <dbReference type="EC" id="3.5.4.4"/>
    </reaction>
    <physiologicalReaction direction="left-to-right" evidence="9">
        <dbReference type="Rhea" id="RHEA:24409"/>
    </physiologicalReaction>
</comment>
<comment type="function">
    <text evidence="2">Purine nucleoside enzyme that catalyzes the phosphorolysis of adenosine and inosine nucleosides, yielding D-ribose 1-phosphate and the respective free bases, adenine and hypoxanthine. Also catalyzes the phosphorolysis of S-methyl-5'-thioadenosine into adenine and S-methyl-5-thio-alpha-D-ribose 1-phosphate. Also has adenosine deaminase activity.</text>
</comment>
<proteinExistence type="inferred from homology"/>
<evidence type="ECO:0000256" key="3">
    <source>
        <dbReference type="ARBA" id="ARBA00007353"/>
    </source>
</evidence>
<evidence type="ECO:0000313" key="13">
    <source>
        <dbReference type="Proteomes" id="UP000560081"/>
    </source>
</evidence>
<name>A0A4Y8WW69_9MICC</name>
<comment type="catalytic activity">
    <reaction evidence="11">
        <text>S-methyl-5'-thioadenosine + phosphate = 5-(methylsulfanyl)-alpha-D-ribose 1-phosphate + adenine</text>
        <dbReference type="Rhea" id="RHEA:11852"/>
        <dbReference type="ChEBI" id="CHEBI:16708"/>
        <dbReference type="ChEBI" id="CHEBI:17509"/>
        <dbReference type="ChEBI" id="CHEBI:43474"/>
        <dbReference type="ChEBI" id="CHEBI:58533"/>
        <dbReference type="EC" id="2.4.2.28"/>
    </reaction>
    <physiologicalReaction direction="left-to-right" evidence="11">
        <dbReference type="Rhea" id="RHEA:11853"/>
    </physiologicalReaction>
</comment>
<keyword evidence="8" id="KW-0186">Copper</keyword>
<dbReference type="Proteomes" id="UP000560081">
    <property type="component" value="Unassembled WGS sequence"/>
</dbReference>
<evidence type="ECO:0000256" key="11">
    <source>
        <dbReference type="ARBA" id="ARBA00049893"/>
    </source>
</evidence>
<comment type="catalytic activity">
    <reaction evidence="10">
        <text>adenosine + phosphate = alpha-D-ribose 1-phosphate + adenine</text>
        <dbReference type="Rhea" id="RHEA:27642"/>
        <dbReference type="ChEBI" id="CHEBI:16335"/>
        <dbReference type="ChEBI" id="CHEBI:16708"/>
        <dbReference type="ChEBI" id="CHEBI:43474"/>
        <dbReference type="ChEBI" id="CHEBI:57720"/>
        <dbReference type="EC" id="2.4.2.1"/>
    </reaction>
    <physiologicalReaction direction="left-to-right" evidence="10">
        <dbReference type="Rhea" id="RHEA:27643"/>
    </physiologicalReaction>
</comment>
<organism evidence="12 13">
    <name type="scientific">Micrococcus flavus</name>
    <dbReference type="NCBI Taxonomy" id="384602"/>
    <lineage>
        <taxon>Bacteria</taxon>
        <taxon>Bacillati</taxon>
        <taxon>Actinomycetota</taxon>
        <taxon>Actinomycetes</taxon>
        <taxon>Micrococcales</taxon>
        <taxon>Micrococcaceae</taxon>
        <taxon>Micrococcus</taxon>
    </lineage>
</organism>
<dbReference type="InterPro" id="IPR003730">
    <property type="entry name" value="Cu_polyphenol_OxRdtase"/>
</dbReference>
<keyword evidence="7" id="KW-0862">Zinc</keyword>
<dbReference type="Gene3D" id="3.60.140.10">
    <property type="entry name" value="CNF1/YfiH-like putative cysteine hydrolases"/>
    <property type="match status" value="1"/>
</dbReference>
<dbReference type="InterPro" id="IPR011324">
    <property type="entry name" value="Cytotoxic_necrot_fac-like_cat"/>
</dbReference>
<keyword evidence="4" id="KW-0808">Transferase</keyword>
<dbReference type="InterPro" id="IPR038371">
    <property type="entry name" value="Cu_polyphenol_OxRdtase_sf"/>
</dbReference>
<dbReference type="Pfam" id="PF02578">
    <property type="entry name" value="Cu-oxidase_4"/>
    <property type="match status" value="1"/>
</dbReference>
<evidence type="ECO:0000256" key="4">
    <source>
        <dbReference type="ARBA" id="ARBA00022679"/>
    </source>
</evidence>
<dbReference type="GO" id="GO:0016787">
    <property type="term" value="F:hydrolase activity"/>
    <property type="evidence" value="ECO:0007669"/>
    <property type="project" value="UniProtKB-KW"/>
</dbReference>
<dbReference type="CDD" id="cd16833">
    <property type="entry name" value="YfiH"/>
    <property type="match status" value="1"/>
</dbReference>
<keyword evidence="6" id="KW-0378">Hydrolase</keyword>
<dbReference type="GO" id="GO:0005507">
    <property type="term" value="F:copper ion binding"/>
    <property type="evidence" value="ECO:0007669"/>
    <property type="project" value="TreeGrafter"/>
</dbReference>
<keyword evidence="5" id="KW-0479">Metal-binding</keyword>
<dbReference type="GO" id="GO:0017061">
    <property type="term" value="F:S-methyl-5-thioadenosine phosphorylase activity"/>
    <property type="evidence" value="ECO:0007669"/>
    <property type="project" value="UniProtKB-EC"/>
</dbReference>
<evidence type="ECO:0000256" key="2">
    <source>
        <dbReference type="ARBA" id="ARBA00003215"/>
    </source>
</evidence>
<dbReference type="AlphaFoldDB" id="A0A4Y8WW69"/>
<evidence type="ECO:0000256" key="7">
    <source>
        <dbReference type="ARBA" id="ARBA00022833"/>
    </source>
</evidence>
<dbReference type="SUPFAM" id="SSF64438">
    <property type="entry name" value="CNF1/YfiH-like putative cysteine hydrolases"/>
    <property type="match status" value="1"/>
</dbReference>
<comment type="catalytic activity">
    <reaction evidence="1">
        <text>inosine + phosphate = alpha-D-ribose 1-phosphate + hypoxanthine</text>
        <dbReference type="Rhea" id="RHEA:27646"/>
        <dbReference type="ChEBI" id="CHEBI:17368"/>
        <dbReference type="ChEBI" id="CHEBI:17596"/>
        <dbReference type="ChEBI" id="CHEBI:43474"/>
        <dbReference type="ChEBI" id="CHEBI:57720"/>
        <dbReference type="EC" id="2.4.2.1"/>
    </reaction>
    <physiologicalReaction direction="left-to-right" evidence="1">
        <dbReference type="Rhea" id="RHEA:27647"/>
    </physiologicalReaction>
</comment>
<dbReference type="EMBL" id="JACHMC010000001">
    <property type="protein sequence ID" value="MBB4882483.1"/>
    <property type="molecule type" value="Genomic_DNA"/>
</dbReference>
<accession>A0A4Y8WW69</accession>
<evidence type="ECO:0000256" key="8">
    <source>
        <dbReference type="ARBA" id="ARBA00023008"/>
    </source>
</evidence>
<dbReference type="RefSeq" id="WP_135030801.1">
    <property type="nucleotide sequence ID" value="NZ_BMLA01000001.1"/>
</dbReference>
<evidence type="ECO:0000256" key="5">
    <source>
        <dbReference type="ARBA" id="ARBA00022723"/>
    </source>
</evidence>
<evidence type="ECO:0000313" key="12">
    <source>
        <dbReference type="EMBL" id="MBB4882483.1"/>
    </source>
</evidence>
<evidence type="ECO:0000256" key="9">
    <source>
        <dbReference type="ARBA" id="ARBA00047989"/>
    </source>
</evidence>
<evidence type="ECO:0000256" key="10">
    <source>
        <dbReference type="ARBA" id="ARBA00048968"/>
    </source>
</evidence>
<dbReference type="PANTHER" id="PTHR30616:SF2">
    <property type="entry name" value="PURINE NUCLEOSIDE PHOSPHORYLASE LACC1"/>
    <property type="match status" value="1"/>
</dbReference>
<evidence type="ECO:0000256" key="1">
    <source>
        <dbReference type="ARBA" id="ARBA00000553"/>
    </source>
</evidence>
<dbReference type="OrthoDB" id="4279at2"/>
<sequence length="272" mass="28135">MILGEGPVGTQPVPSGPFVHRADLRPDSRGRAAHVAWTSVDAGSLALHILGTDDPSGRRAVERSRAAVEGAMGVARGSTFYLDQVHSADVVTADGIGWGGAEGPVADASVSPDGEQPLAVLVADCLPILLVDGLTGATAAAHAGRRGLLDGVLENTVDALEALRPAGARGTFGMKAWIGPGACGRCYEVPEEMRAEAAARIPELHSTTSWGTPALNLPAGAQAVLRSRGVAVERIDVCTLEDERVFSHRRDPGRGRFAGLVWTTGAGTDERG</sequence>
<dbReference type="PANTHER" id="PTHR30616">
    <property type="entry name" value="UNCHARACTERIZED PROTEIN YFIH"/>
    <property type="match status" value="1"/>
</dbReference>
<keyword evidence="13" id="KW-1185">Reference proteome</keyword>
<gene>
    <name evidence="12" type="ORF">BJ976_000834</name>
</gene>
<evidence type="ECO:0000256" key="6">
    <source>
        <dbReference type="ARBA" id="ARBA00022801"/>
    </source>
</evidence>
<reference evidence="12 13" key="1">
    <citation type="submission" date="2020-08" db="EMBL/GenBank/DDBJ databases">
        <title>Sequencing the genomes of 1000 actinobacteria strains.</title>
        <authorList>
            <person name="Klenk H.-P."/>
        </authorList>
    </citation>
    <scope>NUCLEOTIDE SEQUENCE [LARGE SCALE GENOMIC DNA]</scope>
    <source>
        <strain evidence="12 13">DSM 19079</strain>
    </source>
</reference>
<protein>
    <submittedName>
        <fullName evidence="12">YfiH family protein</fullName>
    </submittedName>
</protein>
<comment type="caution">
    <text evidence="12">The sequence shown here is derived from an EMBL/GenBank/DDBJ whole genome shotgun (WGS) entry which is preliminary data.</text>
</comment>